<organism evidence="2 3">
    <name type="scientific">Thlaspi arvense</name>
    <name type="common">Field penny-cress</name>
    <dbReference type="NCBI Taxonomy" id="13288"/>
    <lineage>
        <taxon>Eukaryota</taxon>
        <taxon>Viridiplantae</taxon>
        <taxon>Streptophyta</taxon>
        <taxon>Embryophyta</taxon>
        <taxon>Tracheophyta</taxon>
        <taxon>Spermatophyta</taxon>
        <taxon>Magnoliopsida</taxon>
        <taxon>eudicotyledons</taxon>
        <taxon>Gunneridae</taxon>
        <taxon>Pentapetalae</taxon>
        <taxon>rosids</taxon>
        <taxon>malvids</taxon>
        <taxon>Brassicales</taxon>
        <taxon>Brassicaceae</taxon>
        <taxon>Thlaspideae</taxon>
        <taxon>Thlaspi</taxon>
    </lineage>
</organism>
<feature type="compositionally biased region" description="Low complexity" evidence="1">
    <location>
        <begin position="133"/>
        <end position="142"/>
    </location>
</feature>
<dbReference type="EMBL" id="OU466857">
    <property type="protein sequence ID" value="CAH2038806.1"/>
    <property type="molecule type" value="Genomic_DNA"/>
</dbReference>
<evidence type="ECO:0000256" key="1">
    <source>
        <dbReference type="SAM" id="MobiDB-lite"/>
    </source>
</evidence>
<dbReference type="PANTHER" id="PTHR31865:SF0">
    <property type="entry name" value="EXPRESSED PROTEIN"/>
    <property type="match status" value="1"/>
</dbReference>
<keyword evidence="3" id="KW-1185">Reference proteome</keyword>
<evidence type="ECO:0000313" key="3">
    <source>
        <dbReference type="Proteomes" id="UP000836841"/>
    </source>
</evidence>
<gene>
    <name evidence="2" type="ORF">TAV2_LOCUS862</name>
</gene>
<evidence type="ECO:0000313" key="2">
    <source>
        <dbReference type="EMBL" id="CAH2038806.1"/>
    </source>
</evidence>
<name>A0AAU9RDZ8_THLAR</name>
<feature type="region of interest" description="Disordered" evidence="1">
    <location>
        <begin position="126"/>
        <end position="158"/>
    </location>
</feature>
<dbReference type="CDD" id="cd10910">
    <property type="entry name" value="PIN_limkain_b1_N_like"/>
    <property type="match status" value="1"/>
</dbReference>
<evidence type="ECO:0008006" key="4">
    <source>
        <dbReference type="Google" id="ProtNLM"/>
    </source>
</evidence>
<reference evidence="2 3" key="1">
    <citation type="submission" date="2022-03" db="EMBL/GenBank/DDBJ databases">
        <authorList>
            <person name="Nunn A."/>
            <person name="Chopra R."/>
            <person name="Nunn A."/>
            <person name="Contreras Garrido A."/>
        </authorList>
    </citation>
    <scope>NUCLEOTIDE SEQUENCE [LARGE SCALE GENOMIC DNA]</scope>
</reference>
<dbReference type="Proteomes" id="UP000836841">
    <property type="component" value="Chromosome 1"/>
</dbReference>
<dbReference type="AlphaFoldDB" id="A0AAU9RDZ8"/>
<dbReference type="InterPro" id="IPR012881">
    <property type="entry name" value="DUF1685"/>
</dbReference>
<protein>
    <recommendedName>
        <fullName evidence="4">NYN domain-containing protein</fullName>
    </recommendedName>
</protein>
<sequence length="441" mass="48978">MDCYSSFQQAETSDNALECVDKAGIHEAWGEISTRRSSVSGGESWKKLERKKSQVLVEGYVETLATFDNQDDLTRSKSLTDDDLEDLKGCLDLGFGFSYDEIPELCNTLPALELCYSMSQRFLDDKQSNTNRSPESSSVDDSPSPPVANWKISSPGDNPDDVKARLKYWAQAVACTSIHFTLLTGHGPTERRLVYTNECQRSKNGGTLHLKSVNVVAEANTYINCVNRGYLLTLTLNSITGARIKTSLSIKLVALSSASQLKTAVIWDIDECKLPDGKSYVDVAENIKKSLGDCGLTGRTSMMAYGDASLVKEELLAAGINPIVDPNSEDRAEARPCLLRVLMNWEFEHLHERWNVLLILGKVEIPQIYVVARFLFKLKNRQYNILIAQAPSTTTGPLLDVGERVWDWPTLADGGSPISRSDKYLRSEADDEFARYLALPL</sequence>
<proteinExistence type="predicted"/>
<dbReference type="PANTHER" id="PTHR31865">
    <property type="entry name" value="OSJNBA0071G03.3 PROTEIN"/>
    <property type="match status" value="1"/>
</dbReference>
<accession>A0AAU9RDZ8</accession>
<dbReference type="Pfam" id="PF07939">
    <property type="entry name" value="DUF1685"/>
    <property type="match status" value="1"/>
</dbReference>